<dbReference type="EMBL" id="UINC01002996">
    <property type="protein sequence ID" value="SVA02356.1"/>
    <property type="molecule type" value="Genomic_DNA"/>
</dbReference>
<accession>A0A381SEH8</accession>
<name>A0A381SEH8_9ZZZZ</name>
<keyword evidence="1" id="KW-0472">Membrane</keyword>
<organism evidence="2">
    <name type="scientific">marine metagenome</name>
    <dbReference type="NCBI Taxonomy" id="408172"/>
    <lineage>
        <taxon>unclassified sequences</taxon>
        <taxon>metagenomes</taxon>
        <taxon>ecological metagenomes</taxon>
    </lineage>
</organism>
<evidence type="ECO:0000313" key="2">
    <source>
        <dbReference type="EMBL" id="SVA02356.1"/>
    </source>
</evidence>
<feature type="transmembrane region" description="Helical" evidence="1">
    <location>
        <begin position="6"/>
        <end position="30"/>
    </location>
</feature>
<evidence type="ECO:0000256" key="1">
    <source>
        <dbReference type="SAM" id="Phobius"/>
    </source>
</evidence>
<protein>
    <submittedName>
        <fullName evidence="2">Uncharacterized protein</fullName>
    </submittedName>
</protein>
<sequence length="66" mass="7562">MLKNTFILGLPLQFIFVIFVAGLLVIYVLAMSASTRIEKRKDVRSEAGQTEIYTWESTALWMCPLH</sequence>
<reference evidence="2" key="1">
    <citation type="submission" date="2018-05" db="EMBL/GenBank/DDBJ databases">
        <authorList>
            <person name="Lanie J.A."/>
            <person name="Ng W.-L."/>
            <person name="Kazmierczak K.M."/>
            <person name="Andrzejewski T.M."/>
            <person name="Davidsen T.M."/>
            <person name="Wayne K.J."/>
            <person name="Tettelin H."/>
            <person name="Glass J.I."/>
            <person name="Rusch D."/>
            <person name="Podicherti R."/>
            <person name="Tsui H.-C.T."/>
            <person name="Winkler M.E."/>
        </authorList>
    </citation>
    <scope>NUCLEOTIDE SEQUENCE</scope>
</reference>
<proteinExistence type="predicted"/>
<gene>
    <name evidence="2" type="ORF">METZ01_LOCUS55210</name>
</gene>
<keyword evidence="1" id="KW-1133">Transmembrane helix</keyword>
<keyword evidence="1" id="KW-0812">Transmembrane</keyword>
<dbReference type="AlphaFoldDB" id="A0A381SEH8"/>